<evidence type="ECO:0000259" key="4">
    <source>
        <dbReference type="Pfam" id="PF12146"/>
    </source>
</evidence>
<sequence length="568" mass="64524">MPQLLGLAQKYQVFSLVIPRADRSHWDELLTRIEVEVERVLKESSRRQAVFVGESMGAVVLTLFLSRRPDLAASATLVNPATAEADEADVISPWLSVTQLPDELFPIVRFLAAPLVQDSSHPEPFLGPFRKVVQSLETLPQDTVAHRLRLLQESRRMLSDRVISSIHVPVAIVAAANDRLIPSYRESERLLKLFPKTMRLSKLVGGHAMLQNEDKFSLAQVLDTFDKFCAAGVCREITLDRQNLTDVKALKEYSYTELDSVQSRLDGLRRLVSPVFVGMERIPASGEKPILFVGNHVLLGFTDGPLLVDHMFQTRKILVRALAHPILFEGTPRETGGPPAFSVTGVPIIGAVGVSPRSLFSLLRQNQHILLYPGGAREACKRKNEKYQLFWPANQEFVRMCMRFNATIIPTASVGVEDALEIVLDSEELTRVPYVREWLLSQFKDRIVEARRWRNNVNDDKTKLELIMPLVRVAGISRQYFGFGRPIETSEYSDREGSSDERDIADQIYQRVKRELESLIDTMRVERDKDPYKEASERIKFELLNRAVPPSAWEWETKEGHCFEDYSS</sequence>
<dbReference type="Gene3D" id="3.40.50.1820">
    <property type="entry name" value="alpha/beta hydrolase"/>
    <property type="match status" value="1"/>
</dbReference>
<name>A0A7S1T9Y8_9RHOD</name>
<gene>
    <name evidence="5" type="ORF">CCAE0312_LOCUS2169</name>
</gene>
<accession>A0A7S1T9Y8</accession>
<evidence type="ECO:0000256" key="2">
    <source>
        <dbReference type="ARBA" id="ARBA00022679"/>
    </source>
</evidence>
<evidence type="ECO:0000256" key="1">
    <source>
        <dbReference type="ARBA" id="ARBA00005420"/>
    </source>
</evidence>
<proteinExistence type="inferred from homology"/>
<dbReference type="AlphaFoldDB" id="A0A7S1T9Y8"/>
<keyword evidence="3" id="KW-0012">Acyltransferase</keyword>
<evidence type="ECO:0000313" key="5">
    <source>
        <dbReference type="EMBL" id="CAD9229709.1"/>
    </source>
</evidence>
<dbReference type="EMBL" id="HBGH01003936">
    <property type="protein sequence ID" value="CAD9229709.1"/>
    <property type="molecule type" value="Transcribed_RNA"/>
</dbReference>
<dbReference type="GO" id="GO:0008374">
    <property type="term" value="F:O-acyltransferase activity"/>
    <property type="evidence" value="ECO:0007669"/>
    <property type="project" value="InterPro"/>
</dbReference>
<reference evidence="5" key="1">
    <citation type="submission" date="2021-01" db="EMBL/GenBank/DDBJ databases">
        <authorList>
            <person name="Corre E."/>
            <person name="Pelletier E."/>
            <person name="Niang G."/>
            <person name="Scheremetjew M."/>
            <person name="Finn R."/>
            <person name="Kale V."/>
            <person name="Holt S."/>
            <person name="Cochrane G."/>
            <person name="Meng A."/>
            <person name="Brown T."/>
            <person name="Cohen L."/>
        </authorList>
    </citation>
    <scope>NUCLEOTIDE SEQUENCE</scope>
    <source>
        <strain evidence="5">SAG 36.94</strain>
    </source>
</reference>
<dbReference type="PANTHER" id="PTHR22753">
    <property type="entry name" value="TRANSMEMBRANE PROTEIN 68"/>
    <property type="match status" value="1"/>
</dbReference>
<dbReference type="CDD" id="cd07987">
    <property type="entry name" value="LPLAT_MGAT-like"/>
    <property type="match status" value="1"/>
</dbReference>
<comment type="similarity">
    <text evidence="1">Belongs to the diacylglycerol acyltransferase family.</text>
</comment>
<protein>
    <recommendedName>
        <fullName evidence="4">Serine aminopeptidase S33 domain-containing protein</fullName>
    </recommendedName>
</protein>
<dbReference type="InterPro" id="IPR007130">
    <property type="entry name" value="DAGAT"/>
</dbReference>
<dbReference type="Pfam" id="PF03982">
    <property type="entry name" value="DAGAT"/>
    <property type="match status" value="1"/>
</dbReference>
<feature type="domain" description="Serine aminopeptidase S33" evidence="4">
    <location>
        <begin position="22"/>
        <end position="195"/>
    </location>
</feature>
<dbReference type="Pfam" id="PF12146">
    <property type="entry name" value="Hydrolase_4"/>
    <property type="match status" value="1"/>
</dbReference>
<dbReference type="SUPFAM" id="SSF53474">
    <property type="entry name" value="alpha/beta-Hydrolases"/>
    <property type="match status" value="1"/>
</dbReference>
<dbReference type="GO" id="GO:0016020">
    <property type="term" value="C:membrane"/>
    <property type="evidence" value="ECO:0007669"/>
    <property type="project" value="TreeGrafter"/>
</dbReference>
<keyword evidence="2" id="KW-0808">Transferase</keyword>
<dbReference type="PANTHER" id="PTHR22753:SF14">
    <property type="entry name" value="MONOACYLGLYCEROL_DIACYLGLYCEROL O-ACYLTRANSFERASE"/>
    <property type="match status" value="1"/>
</dbReference>
<dbReference type="InterPro" id="IPR029058">
    <property type="entry name" value="AB_hydrolase_fold"/>
</dbReference>
<evidence type="ECO:0000256" key="3">
    <source>
        <dbReference type="ARBA" id="ARBA00023315"/>
    </source>
</evidence>
<organism evidence="5">
    <name type="scientific">Compsopogon caeruleus</name>
    <dbReference type="NCBI Taxonomy" id="31354"/>
    <lineage>
        <taxon>Eukaryota</taxon>
        <taxon>Rhodophyta</taxon>
        <taxon>Compsopogonophyceae</taxon>
        <taxon>Compsopogonales</taxon>
        <taxon>Compsopogonaceae</taxon>
        <taxon>Compsopogon</taxon>
    </lineage>
</organism>
<dbReference type="InterPro" id="IPR022742">
    <property type="entry name" value="Hydrolase_4"/>
</dbReference>